<organism evidence="2 3">
    <name type="scientific">Ramalina farinacea</name>
    <dbReference type="NCBI Taxonomy" id="258253"/>
    <lineage>
        <taxon>Eukaryota</taxon>
        <taxon>Fungi</taxon>
        <taxon>Dikarya</taxon>
        <taxon>Ascomycota</taxon>
        <taxon>Pezizomycotina</taxon>
        <taxon>Lecanoromycetes</taxon>
        <taxon>OSLEUM clade</taxon>
        <taxon>Lecanoromycetidae</taxon>
        <taxon>Lecanorales</taxon>
        <taxon>Lecanorineae</taxon>
        <taxon>Ramalinaceae</taxon>
        <taxon>Ramalina</taxon>
    </lineage>
</organism>
<keyword evidence="3" id="KW-1185">Reference proteome</keyword>
<evidence type="ECO:0000313" key="2">
    <source>
        <dbReference type="EMBL" id="MDI1487609.1"/>
    </source>
</evidence>
<accession>A0AA43QLM7</accession>
<dbReference type="AlphaFoldDB" id="A0AA43QLM7"/>
<feature type="region of interest" description="Disordered" evidence="1">
    <location>
        <begin position="161"/>
        <end position="190"/>
    </location>
</feature>
<reference evidence="2" key="1">
    <citation type="journal article" date="2023" name="Genome Biol. Evol.">
        <title>First Whole Genome Sequence and Flow Cytometry Genome Size Data for the Lichen-Forming Fungus Ramalina farinacea (Ascomycota).</title>
        <authorList>
            <person name="Llewellyn T."/>
            <person name="Mian S."/>
            <person name="Hill R."/>
            <person name="Leitch I.J."/>
            <person name="Gaya E."/>
        </authorList>
    </citation>
    <scope>NUCLEOTIDE SEQUENCE</scope>
    <source>
        <strain evidence="2">LIQ254RAFAR</strain>
    </source>
</reference>
<name>A0AA43QLM7_9LECA</name>
<gene>
    <name evidence="2" type="ORF">OHK93_006879</name>
</gene>
<protein>
    <submittedName>
        <fullName evidence="2">Uncharacterized protein</fullName>
    </submittedName>
</protein>
<proteinExistence type="predicted"/>
<evidence type="ECO:0000256" key="1">
    <source>
        <dbReference type="SAM" id="MobiDB-lite"/>
    </source>
</evidence>
<sequence length="330" mass="36193">MQSRFPHPTIFAAPFTCPEGDLTGSISHINSRQSDDPNKEPQPDDFICDIEPKSPAVILSKVDVYVSTSVTLSVLALKQWANYQDRFRYVYADTDIKFVSSKAPGVAGLHTKEIMWAIRILLCHFSRNTYVAVSLMVEYDKNPPIGFGQVLSTAPISGNSSVDGSMTNGTTKTSIDTQSGTFNNTQSLSQPLIGQNTETNDITITDLHSGGEAFRPYNIYSILSSIFVSEAEYDDKDAATPGVVGFDNNREWSIAVIATSVQAMENLTHRTIILALANLAIRMPTVTPARLRWHELNFRVRSNGAIVGRGYLRKEATPPSVTANDTVAIQ</sequence>
<dbReference type="EMBL" id="JAPUFD010000006">
    <property type="protein sequence ID" value="MDI1487609.1"/>
    <property type="molecule type" value="Genomic_DNA"/>
</dbReference>
<dbReference type="Proteomes" id="UP001161017">
    <property type="component" value="Unassembled WGS sequence"/>
</dbReference>
<evidence type="ECO:0000313" key="3">
    <source>
        <dbReference type="Proteomes" id="UP001161017"/>
    </source>
</evidence>
<comment type="caution">
    <text evidence="2">The sequence shown here is derived from an EMBL/GenBank/DDBJ whole genome shotgun (WGS) entry which is preliminary data.</text>
</comment>